<feature type="compositionally biased region" description="Low complexity" evidence="9">
    <location>
        <begin position="180"/>
        <end position="200"/>
    </location>
</feature>
<evidence type="ECO:0000256" key="9">
    <source>
        <dbReference type="SAM" id="MobiDB-lite"/>
    </source>
</evidence>
<feature type="region of interest" description="Disordered" evidence="9">
    <location>
        <begin position="522"/>
        <end position="542"/>
    </location>
</feature>
<feature type="compositionally biased region" description="Basic and acidic residues" evidence="9">
    <location>
        <begin position="800"/>
        <end position="814"/>
    </location>
</feature>
<dbReference type="EMBL" id="GL870966">
    <property type="protein sequence ID" value="EGC38949.1"/>
    <property type="molecule type" value="Genomic_DNA"/>
</dbReference>
<dbReference type="eggNOG" id="KOG3711">
    <property type="taxonomic scope" value="Eukaryota"/>
</dbReference>
<gene>
    <name evidence="10" type="ORF">DICPUDRAFT_96739</name>
</gene>
<keyword evidence="7" id="KW-0131">Cell cycle</keyword>
<comment type="similarity">
    <text evidence="8">Belongs to the Integrator subunit 13 family.</text>
</comment>
<feature type="compositionally biased region" description="Low complexity" evidence="9">
    <location>
        <begin position="524"/>
        <end position="536"/>
    </location>
</feature>
<dbReference type="STRING" id="5786.F0ZAU5"/>
<sequence length="879" mass="101674">MYSNINNNTNSNLNNSFQSASNYYNFKKYKDVDKISILVDCLMFCWYDDVKENNSPSISPKNPPLNTNNSAFLTTLLNSLCRSVESFIVEAVLEYCRIVYDLFYSTKSVVVFTTYQSLPQFNTREQTQQSLKLIAENFTRVNIKDTLEGNNDSNNSSYQNSDFFKYLDDLVLSHYKDSSSQKQDSPQSPAQQTSPPTQQPKFKKDLKTLQEEQKVEKQKNIIILVIQGGQEGLDLLKYKTNNKIIEIGHEINQLVAKYNRALQGEEDEKKFELIILKITNSPQRDKIQQNQRFLYKKYSDHLDCIVKEFDVTLLFNAISDLAYLQFNLSSVLVKGIPMKEMSTRSSYDVALLYPTSSSANNKFNKHIFPRRGDNMQKIPRDSEEFYKKYYSQISSLEIRSRNEIIVKWKTNEKNTNQEVLATTCSHRVTPFLVSSSPSTCLMKFLCSGKSVFLVTPPNEDIYTHVLTLHEREVYLHCLHRPIKLQGLGPILEHYANEAVHYRIRGFQELVDNSMILSRNHNFKSSSTSTNGSPTGSEAEQQSTNSFQNIALQNPFFDVGLSDLVVSTTTLLNSQSIIDEISLIPKINIVASKIAEKYTRYFPWTEGETLLFSLEHEELNKSLMQIKKLLLKDTLSPELLDQFTKNINTLYSLTQSNDPILFPNLKGTAAARKDLYRKLWLELYNFFRICQISQNHTDIFNVIEKIVLQMQIIQQPLQPVILPYQQQQNQQQQQQQQQPQNQNSPSHPQQQQPTPKTTPTKPMVQSQAGLLYQNLLQQQQSQNQTQNTGDLWKQFSKGKKQAKDDELRAERDRQMKNTNPQGMPVGYDYNDQYNQQNPKKRKHPVTFSNSTAPKQNNFFSNYWEQKQNNLQPQELSGRQN</sequence>
<dbReference type="GO" id="GO:0051301">
    <property type="term" value="P:cell division"/>
    <property type="evidence" value="ECO:0007669"/>
    <property type="project" value="UniProtKB-KW"/>
</dbReference>
<dbReference type="GO" id="GO:0007346">
    <property type="term" value="P:regulation of mitotic cell cycle"/>
    <property type="evidence" value="ECO:0000318"/>
    <property type="project" value="GO_Central"/>
</dbReference>
<dbReference type="InterPro" id="IPR019355">
    <property type="entry name" value="Cell_cycle_regulator_Mat89Bb"/>
</dbReference>
<protein>
    <recommendedName>
        <fullName evidence="12">Protein asunder</fullName>
    </recommendedName>
</protein>
<reference evidence="11" key="1">
    <citation type="journal article" date="2011" name="Genome Biol.">
        <title>Comparative genomics of the social amoebae Dictyostelium discoideum and Dictyostelium purpureum.</title>
        <authorList>
            <consortium name="US DOE Joint Genome Institute (JGI-PGF)"/>
            <person name="Sucgang R."/>
            <person name="Kuo A."/>
            <person name="Tian X."/>
            <person name="Salerno W."/>
            <person name="Parikh A."/>
            <person name="Feasley C.L."/>
            <person name="Dalin E."/>
            <person name="Tu H."/>
            <person name="Huang E."/>
            <person name="Barry K."/>
            <person name="Lindquist E."/>
            <person name="Shapiro H."/>
            <person name="Bruce D."/>
            <person name="Schmutz J."/>
            <person name="Salamov A."/>
            <person name="Fey P."/>
            <person name="Gaudet P."/>
            <person name="Anjard C."/>
            <person name="Babu M.M."/>
            <person name="Basu S."/>
            <person name="Bushmanova Y."/>
            <person name="van der Wel H."/>
            <person name="Katoh-Kurasawa M."/>
            <person name="Dinh C."/>
            <person name="Coutinho P.M."/>
            <person name="Saito T."/>
            <person name="Elias M."/>
            <person name="Schaap P."/>
            <person name="Kay R.R."/>
            <person name="Henrissat B."/>
            <person name="Eichinger L."/>
            <person name="Rivero F."/>
            <person name="Putnam N.H."/>
            <person name="West C.M."/>
            <person name="Loomis W.F."/>
            <person name="Chisholm R.L."/>
            <person name="Shaulsky G."/>
            <person name="Strassmann J.E."/>
            <person name="Queller D.C."/>
            <person name="Kuspa A."/>
            <person name="Grigoriev I.V."/>
        </authorList>
    </citation>
    <scope>NUCLEOTIDE SEQUENCE [LARGE SCALE GENOMIC DNA]</scope>
    <source>
        <strain evidence="11">QSDP1</strain>
    </source>
</reference>
<feature type="region of interest" description="Disordered" evidence="9">
    <location>
        <begin position="794"/>
        <end position="879"/>
    </location>
</feature>
<dbReference type="GO" id="GO:0051642">
    <property type="term" value="P:centrosome localization"/>
    <property type="evidence" value="ECO:0000318"/>
    <property type="project" value="GO_Central"/>
</dbReference>
<feature type="region of interest" description="Disordered" evidence="9">
    <location>
        <begin position="178"/>
        <end position="203"/>
    </location>
</feature>
<evidence type="ECO:0000256" key="6">
    <source>
        <dbReference type="ARBA" id="ARBA00023242"/>
    </source>
</evidence>
<evidence type="ECO:0000256" key="5">
    <source>
        <dbReference type="ARBA" id="ARBA00022776"/>
    </source>
</evidence>
<proteinExistence type="inferred from homology"/>
<evidence type="ECO:0008006" key="12">
    <source>
        <dbReference type="Google" id="ProtNLM"/>
    </source>
</evidence>
<keyword evidence="3" id="KW-0963">Cytoplasm</keyword>
<comment type="subcellular location">
    <subcellularLocation>
        <location evidence="2">Cytoplasm</location>
    </subcellularLocation>
    <subcellularLocation>
        <location evidence="1">Nucleus</location>
    </subcellularLocation>
</comment>
<feature type="compositionally biased region" description="Polar residues" evidence="9">
    <location>
        <begin position="845"/>
        <end position="879"/>
    </location>
</feature>
<dbReference type="GO" id="GO:0032039">
    <property type="term" value="C:integrator complex"/>
    <property type="evidence" value="ECO:0000318"/>
    <property type="project" value="GO_Central"/>
</dbReference>
<dbReference type="OMA" id="CSHRVTP"/>
<dbReference type="OrthoDB" id="30981at2759"/>
<dbReference type="AlphaFoldDB" id="F0ZAU5"/>
<dbReference type="InParanoid" id="F0ZAU5"/>
<accession>F0ZAU5</accession>
<dbReference type="GeneID" id="10506271"/>
<keyword evidence="11" id="KW-1185">Reference proteome</keyword>
<evidence type="ECO:0000256" key="2">
    <source>
        <dbReference type="ARBA" id="ARBA00004496"/>
    </source>
</evidence>
<dbReference type="PANTHER" id="PTHR12955:SF1">
    <property type="entry name" value="INTEGRATOR COMPLEX SUBUNIT 13"/>
    <property type="match status" value="1"/>
</dbReference>
<dbReference type="GO" id="GO:0005737">
    <property type="term" value="C:cytoplasm"/>
    <property type="evidence" value="ECO:0007669"/>
    <property type="project" value="UniProtKB-SubCell"/>
</dbReference>
<name>F0ZAU5_DICPU</name>
<keyword evidence="6" id="KW-0539">Nucleus</keyword>
<evidence type="ECO:0000256" key="1">
    <source>
        <dbReference type="ARBA" id="ARBA00004123"/>
    </source>
</evidence>
<evidence type="ECO:0000256" key="7">
    <source>
        <dbReference type="ARBA" id="ARBA00023306"/>
    </source>
</evidence>
<feature type="region of interest" description="Disordered" evidence="9">
    <location>
        <begin position="727"/>
        <end position="762"/>
    </location>
</feature>
<dbReference type="KEGG" id="dpp:DICPUDRAFT_96739"/>
<evidence type="ECO:0000256" key="3">
    <source>
        <dbReference type="ARBA" id="ARBA00022490"/>
    </source>
</evidence>
<evidence type="ECO:0000313" key="11">
    <source>
        <dbReference type="Proteomes" id="UP000001064"/>
    </source>
</evidence>
<dbReference type="FunCoup" id="F0ZAU5">
    <property type="interactions" value="548"/>
</dbReference>
<dbReference type="Pfam" id="PF10221">
    <property type="entry name" value="Mat89Bb"/>
    <property type="match status" value="2"/>
</dbReference>
<evidence type="ECO:0000313" key="10">
    <source>
        <dbReference type="EMBL" id="EGC38949.1"/>
    </source>
</evidence>
<dbReference type="VEuPathDB" id="AmoebaDB:DICPUDRAFT_96739"/>
<keyword evidence="4" id="KW-0132">Cell division</keyword>
<evidence type="ECO:0000256" key="8">
    <source>
        <dbReference type="ARBA" id="ARBA00061603"/>
    </source>
</evidence>
<organism evidence="10 11">
    <name type="scientific">Dictyostelium purpureum</name>
    <name type="common">Slime mold</name>
    <dbReference type="NCBI Taxonomy" id="5786"/>
    <lineage>
        <taxon>Eukaryota</taxon>
        <taxon>Amoebozoa</taxon>
        <taxon>Evosea</taxon>
        <taxon>Eumycetozoa</taxon>
        <taxon>Dictyostelia</taxon>
        <taxon>Dictyosteliales</taxon>
        <taxon>Dictyosteliaceae</taxon>
        <taxon>Dictyostelium</taxon>
    </lineage>
</organism>
<keyword evidence="5" id="KW-0498">Mitosis</keyword>
<dbReference type="PANTHER" id="PTHR12955">
    <property type="entry name" value="SARCOMA ANTIGEN NY-SAR-95-RELATED"/>
    <property type="match status" value="1"/>
</dbReference>
<dbReference type="RefSeq" id="XP_003284514.1">
    <property type="nucleotide sequence ID" value="XM_003284466.1"/>
</dbReference>
<dbReference type="Proteomes" id="UP000001064">
    <property type="component" value="Unassembled WGS sequence"/>
</dbReference>
<evidence type="ECO:0000256" key="4">
    <source>
        <dbReference type="ARBA" id="ARBA00022618"/>
    </source>
</evidence>